<name>A0A4R0RUM4_9APHY</name>
<sequence length="903" mass="98623">MSTKEYIDRAIQTDNPQVVCASVQVDVPAAPARRLIAAVDIRGEPTTLTELILSPPRLRHQSSASTHSPNAYRDQYDDIESGVEDDVTDMATSLREYKRKPLPYKHFPTGRTLKSSSARIVSLPETSPLYSAKKVVQKTMRVVSQPEHMKSVFSDTSSSFSERQDLSYETLDPFVSESHHRARVRVRSQATDMPQTPSPPSSPESVVIIADRSQLPKGFLRSTLEVDDLQPAHSDDDGWITWAKSPPRPIPALHGPLSLPYARCPSGAEGTIIEEQENLPRMIWGLEGEDVPNIRHRPDSPPITQPAQRKAAPLRSNQPQVPPRFQKLGDEPQSHFVNHSSVSIPKQASQYLPVAEHRQIATHKPGSHADIDFSLPGHGPIDLSDVLRPRRKLRDSSPGQHDVQSNYGDGQILDPSMHVLDGSIAGDWQAAFLAQEHLKSQPIQASTSVASELSDYLTTSVSSSSLSSLQSLASSRSPVAFDSFNRLNNPTSTLTPNLPRRMSALEIAQNYRQQQLGQKSFLPTPPNSSSPLWASRFSPYQGSLVSPDLLAVSGLPAVSAKHLVPQDYQHLDLRHQHNLNSVQLVAHAMSPVIDLNSLRAQARLSVPSLAPAAHIQDPVLRTQDLSAPLYMQDALLDDSANLQHFHPHRQLHARDLPTATGLSPGPPRPPPNTPMSSISHTRRTQIRNAGHTDSATVVQALPSPPSPSHYRPRNESHQERAGLPLSHVLSRRLSSVPEEDAGAYVDTSRSPSPVFSTRSTRSRSFSTSGQRQRQTKTFISDPATLHPENRIHVSMRTPSPGYDRHLLHERNSGVIPAAQVYRPPGKLAPGRGGGSAPGASSRGKNARGQPEGSGENMGRTSRGGRGNRARGAGRGGKRGHSRTPSSIHRNGPERVDGGLSVRS</sequence>
<feature type="region of interest" description="Disordered" evidence="1">
    <location>
        <begin position="298"/>
        <end position="322"/>
    </location>
</feature>
<feature type="region of interest" description="Disordered" evidence="1">
    <location>
        <begin position="735"/>
        <end position="782"/>
    </location>
</feature>
<feature type="compositionally biased region" description="Pro residues" evidence="1">
    <location>
        <begin position="664"/>
        <end position="673"/>
    </location>
</feature>
<feature type="compositionally biased region" description="Low complexity" evidence="1">
    <location>
        <begin position="747"/>
        <end position="768"/>
    </location>
</feature>
<feature type="region of interest" description="Disordered" evidence="1">
    <location>
        <begin position="656"/>
        <end position="722"/>
    </location>
</feature>
<dbReference type="EMBL" id="RWJN01000008">
    <property type="protein sequence ID" value="TCD71263.1"/>
    <property type="molecule type" value="Genomic_DNA"/>
</dbReference>
<comment type="caution">
    <text evidence="2">The sequence shown here is derived from an EMBL/GenBank/DDBJ whole genome shotgun (WGS) entry which is preliminary data.</text>
</comment>
<evidence type="ECO:0000256" key="1">
    <source>
        <dbReference type="SAM" id="MobiDB-lite"/>
    </source>
</evidence>
<reference evidence="2 3" key="1">
    <citation type="submission" date="2018-11" db="EMBL/GenBank/DDBJ databases">
        <title>Genome assembly of Steccherinum ochraceum LE-BIN_3174, the white-rot fungus of the Steccherinaceae family (The Residual Polyporoid clade, Polyporales, Basidiomycota).</title>
        <authorList>
            <person name="Fedorova T.V."/>
            <person name="Glazunova O.A."/>
            <person name="Landesman E.O."/>
            <person name="Moiseenko K.V."/>
            <person name="Psurtseva N.V."/>
            <person name="Savinova O.S."/>
            <person name="Shakhova N.V."/>
            <person name="Tyazhelova T.V."/>
            <person name="Vasina D.V."/>
        </authorList>
    </citation>
    <scope>NUCLEOTIDE SEQUENCE [LARGE SCALE GENOMIC DNA]</scope>
    <source>
        <strain evidence="2 3">LE-BIN_3174</strain>
    </source>
</reference>
<feature type="region of interest" description="Disordered" evidence="1">
    <location>
        <begin position="814"/>
        <end position="903"/>
    </location>
</feature>
<dbReference type="AlphaFoldDB" id="A0A4R0RUM4"/>
<keyword evidence="3" id="KW-1185">Reference proteome</keyword>
<organism evidence="2 3">
    <name type="scientific">Steccherinum ochraceum</name>
    <dbReference type="NCBI Taxonomy" id="92696"/>
    <lineage>
        <taxon>Eukaryota</taxon>
        <taxon>Fungi</taxon>
        <taxon>Dikarya</taxon>
        <taxon>Basidiomycota</taxon>
        <taxon>Agaricomycotina</taxon>
        <taxon>Agaricomycetes</taxon>
        <taxon>Polyporales</taxon>
        <taxon>Steccherinaceae</taxon>
        <taxon>Steccherinum</taxon>
    </lineage>
</organism>
<feature type="compositionally biased region" description="Polar residues" evidence="1">
    <location>
        <begin position="769"/>
        <end position="778"/>
    </location>
</feature>
<dbReference type="Proteomes" id="UP000292702">
    <property type="component" value="Unassembled WGS sequence"/>
</dbReference>
<dbReference type="OrthoDB" id="2573559at2759"/>
<accession>A0A4R0RUM4</accession>
<gene>
    <name evidence="2" type="ORF">EIP91_011741</name>
</gene>
<proteinExistence type="predicted"/>
<evidence type="ECO:0000313" key="3">
    <source>
        <dbReference type="Proteomes" id="UP000292702"/>
    </source>
</evidence>
<protein>
    <submittedName>
        <fullName evidence="2">Uncharacterized protein</fullName>
    </submittedName>
</protein>
<dbReference type="STRING" id="92696.A0A4R0RUM4"/>
<evidence type="ECO:0000313" key="2">
    <source>
        <dbReference type="EMBL" id="TCD71263.1"/>
    </source>
</evidence>